<keyword evidence="8 12" id="KW-1278">Translocase</keyword>
<dbReference type="Pfam" id="PF00122">
    <property type="entry name" value="E1-E2_ATPase"/>
    <property type="match status" value="1"/>
</dbReference>
<reference evidence="16 17" key="1">
    <citation type="journal article" date="2004" name="Nature">
        <title>Genome sequence of the ultrasmall unicellular red alga Cyanidioschyzon merolae 10D.</title>
        <authorList>
            <person name="Matsuzaki M."/>
            <person name="Misumi O."/>
            <person name="Shin-i T."/>
            <person name="Maruyama S."/>
            <person name="Takahara M."/>
            <person name="Miyagishima S."/>
            <person name="Mori T."/>
            <person name="Nishida K."/>
            <person name="Yagisawa F."/>
            <person name="Nishida K."/>
            <person name="Yoshida Y."/>
            <person name="Nishimura Y."/>
            <person name="Nakao S."/>
            <person name="Kobayashi T."/>
            <person name="Momoyama Y."/>
            <person name="Higashiyama T."/>
            <person name="Minoda A."/>
            <person name="Sano M."/>
            <person name="Nomoto H."/>
            <person name="Oishi K."/>
            <person name="Hayashi H."/>
            <person name="Ohta F."/>
            <person name="Nishizaka S."/>
            <person name="Haga S."/>
            <person name="Miura S."/>
            <person name="Morishita T."/>
            <person name="Kabeya Y."/>
            <person name="Terasawa K."/>
            <person name="Suzuki Y."/>
            <person name="Ishii Y."/>
            <person name="Asakawa S."/>
            <person name="Takano H."/>
            <person name="Ohta N."/>
            <person name="Kuroiwa H."/>
            <person name="Tanaka K."/>
            <person name="Shimizu N."/>
            <person name="Sugano S."/>
            <person name="Sato N."/>
            <person name="Nozaki H."/>
            <person name="Ogasawara N."/>
            <person name="Kohara Y."/>
            <person name="Kuroiwa T."/>
        </authorList>
    </citation>
    <scope>NUCLEOTIDE SEQUENCE [LARGE SCALE GENOMIC DNA]</scope>
    <source>
        <strain evidence="16 17">10D</strain>
    </source>
</reference>
<dbReference type="InterPro" id="IPR023299">
    <property type="entry name" value="ATPase_P-typ_cyto_dom_N"/>
</dbReference>
<dbReference type="SUPFAM" id="SSF56784">
    <property type="entry name" value="HAD-like"/>
    <property type="match status" value="1"/>
</dbReference>
<dbReference type="eggNOG" id="KOG0208">
    <property type="taxonomic scope" value="Eukaryota"/>
</dbReference>
<dbReference type="InterPro" id="IPR047819">
    <property type="entry name" value="P5A-ATPase_N"/>
</dbReference>
<dbReference type="PROSITE" id="PS00154">
    <property type="entry name" value="ATPASE_E1_E2"/>
    <property type="match status" value="1"/>
</dbReference>
<evidence type="ECO:0000256" key="11">
    <source>
        <dbReference type="ARBA" id="ARBA00049360"/>
    </source>
</evidence>
<feature type="compositionally biased region" description="Low complexity" evidence="13">
    <location>
        <begin position="1448"/>
        <end position="1459"/>
    </location>
</feature>
<dbReference type="HOGENOM" id="CLU_233977_0_0_1"/>
<feature type="region of interest" description="Disordered" evidence="13">
    <location>
        <begin position="694"/>
        <end position="739"/>
    </location>
</feature>
<dbReference type="STRING" id="280699.M1V6X8"/>
<dbReference type="OrthoDB" id="6086at2759"/>
<evidence type="ECO:0000256" key="1">
    <source>
        <dbReference type="ARBA" id="ARBA00004141"/>
    </source>
</evidence>
<evidence type="ECO:0000256" key="3">
    <source>
        <dbReference type="ARBA" id="ARBA00022692"/>
    </source>
</evidence>
<feature type="domain" description="P5B-type ATPase N-terminal" evidence="15">
    <location>
        <begin position="91"/>
        <end position="159"/>
    </location>
</feature>
<dbReference type="InterPro" id="IPR023298">
    <property type="entry name" value="ATPase_P-typ_TM_dom_sf"/>
</dbReference>
<name>M1V6X8_CYAM1</name>
<dbReference type="Gramene" id="CMR432CT">
    <property type="protein sequence ID" value="CMR432CT"/>
    <property type="gene ID" value="CMR432C"/>
</dbReference>
<evidence type="ECO:0000313" key="16">
    <source>
        <dbReference type="EMBL" id="BAM82610.1"/>
    </source>
</evidence>
<dbReference type="Gene3D" id="1.20.1110.10">
    <property type="entry name" value="Calcium-transporting ATPase, transmembrane domain"/>
    <property type="match status" value="1"/>
</dbReference>
<dbReference type="Gene3D" id="3.40.1110.10">
    <property type="entry name" value="Calcium-transporting ATPase, cytoplasmic domain N"/>
    <property type="match status" value="1"/>
</dbReference>
<dbReference type="InterPro" id="IPR023214">
    <property type="entry name" value="HAD_sf"/>
</dbReference>
<feature type="domain" description="P-type ATPase A" evidence="14">
    <location>
        <begin position="436"/>
        <end position="490"/>
    </location>
</feature>
<dbReference type="GO" id="GO:0016020">
    <property type="term" value="C:membrane"/>
    <property type="evidence" value="ECO:0007669"/>
    <property type="project" value="UniProtKB-SubCell"/>
</dbReference>
<feature type="transmembrane region" description="Helical" evidence="12">
    <location>
        <begin position="836"/>
        <end position="855"/>
    </location>
</feature>
<evidence type="ECO:0000256" key="9">
    <source>
        <dbReference type="ARBA" id="ARBA00022989"/>
    </source>
</evidence>
<evidence type="ECO:0000259" key="15">
    <source>
        <dbReference type="Pfam" id="PF12409"/>
    </source>
</evidence>
<dbReference type="SUPFAM" id="SSF81665">
    <property type="entry name" value="Calcium ATPase, transmembrane domain M"/>
    <property type="match status" value="1"/>
</dbReference>
<evidence type="ECO:0000256" key="6">
    <source>
        <dbReference type="ARBA" id="ARBA00022840"/>
    </source>
</evidence>
<comment type="caution">
    <text evidence="12">Lacks conserved residue(s) required for the propagation of feature annotation.</text>
</comment>
<proteinExistence type="inferred from homology"/>
<keyword evidence="10 12" id="KW-0472">Membrane</keyword>
<keyword evidence="3 12" id="KW-0812">Transmembrane</keyword>
<evidence type="ECO:0000256" key="12">
    <source>
        <dbReference type="RuleBase" id="RU362082"/>
    </source>
</evidence>
<evidence type="ECO:0000256" key="10">
    <source>
        <dbReference type="ARBA" id="ARBA00023136"/>
    </source>
</evidence>
<feature type="transmembrane region" description="Helical" evidence="12">
    <location>
        <begin position="875"/>
        <end position="895"/>
    </location>
</feature>
<keyword evidence="4 12" id="KW-0479">Metal-binding</keyword>
<dbReference type="Proteomes" id="UP000007014">
    <property type="component" value="Chromosome 18"/>
</dbReference>
<dbReference type="Pfam" id="PF12409">
    <property type="entry name" value="P5-ATPase"/>
    <property type="match status" value="1"/>
</dbReference>
<keyword evidence="9 12" id="KW-1133">Transmembrane helix</keyword>
<dbReference type="GeneID" id="16996999"/>
<dbReference type="InterPro" id="IPR006544">
    <property type="entry name" value="P-type_TPase_V"/>
</dbReference>
<comment type="subcellular location">
    <subcellularLocation>
        <location evidence="1 12">Membrane</location>
        <topology evidence="1 12">Multi-pass membrane protein</topology>
    </subcellularLocation>
</comment>
<evidence type="ECO:0000256" key="2">
    <source>
        <dbReference type="ARBA" id="ARBA00022553"/>
    </source>
</evidence>
<organism evidence="16 17">
    <name type="scientific">Cyanidioschyzon merolae (strain NIES-3377 / 10D)</name>
    <name type="common">Unicellular red alga</name>
    <dbReference type="NCBI Taxonomy" id="280699"/>
    <lineage>
        <taxon>Eukaryota</taxon>
        <taxon>Rhodophyta</taxon>
        <taxon>Bangiophyceae</taxon>
        <taxon>Cyanidiales</taxon>
        <taxon>Cyanidiaceae</taxon>
        <taxon>Cyanidioschyzon</taxon>
    </lineage>
</organism>
<evidence type="ECO:0000259" key="14">
    <source>
        <dbReference type="Pfam" id="PF00122"/>
    </source>
</evidence>
<feature type="region of interest" description="Disordered" evidence="13">
    <location>
        <begin position="1181"/>
        <end position="1210"/>
    </location>
</feature>
<feature type="transmembrane region" description="Helical" evidence="12">
    <location>
        <begin position="1964"/>
        <end position="1986"/>
    </location>
</feature>
<dbReference type="OMA" id="HARYTES"/>
<dbReference type="KEGG" id="cme:CYME_CMR432C"/>
<dbReference type="InterPro" id="IPR036412">
    <property type="entry name" value="HAD-like_sf"/>
</dbReference>
<evidence type="ECO:0000313" key="17">
    <source>
        <dbReference type="Proteomes" id="UP000007014"/>
    </source>
</evidence>
<keyword evidence="17" id="KW-1185">Reference proteome</keyword>
<dbReference type="EC" id="7.2.2.-" evidence="12"/>
<dbReference type="SUPFAM" id="SSF81653">
    <property type="entry name" value="Calcium ATPase, transduction domain A"/>
    <property type="match status" value="1"/>
</dbReference>
<feature type="region of interest" description="Disordered" evidence="13">
    <location>
        <begin position="287"/>
        <end position="309"/>
    </location>
</feature>
<dbReference type="Gene3D" id="3.40.50.1000">
    <property type="entry name" value="HAD superfamily/HAD-like"/>
    <property type="match status" value="3"/>
</dbReference>
<evidence type="ECO:0000256" key="7">
    <source>
        <dbReference type="ARBA" id="ARBA00022842"/>
    </source>
</evidence>
<comment type="catalytic activity">
    <reaction evidence="11 12">
        <text>ATP + H2O = ADP + phosphate + H(+)</text>
        <dbReference type="Rhea" id="RHEA:13065"/>
        <dbReference type="ChEBI" id="CHEBI:15377"/>
        <dbReference type="ChEBI" id="CHEBI:15378"/>
        <dbReference type="ChEBI" id="CHEBI:30616"/>
        <dbReference type="ChEBI" id="CHEBI:43474"/>
        <dbReference type="ChEBI" id="CHEBI:456216"/>
    </reaction>
</comment>
<dbReference type="RefSeq" id="XP_005538646.1">
    <property type="nucleotide sequence ID" value="XM_005538589.1"/>
</dbReference>
<dbReference type="GO" id="GO:0140358">
    <property type="term" value="F:P-type transmembrane transporter activity"/>
    <property type="evidence" value="ECO:0007669"/>
    <property type="project" value="InterPro"/>
</dbReference>
<dbReference type="GO" id="GO:0046872">
    <property type="term" value="F:metal ion binding"/>
    <property type="evidence" value="ECO:0007669"/>
    <property type="project" value="UniProtKB-UniRule"/>
</dbReference>
<feature type="compositionally biased region" description="Low complexity" evidence="13">
    <location>
        <begin position="1188"/>
        <end position="1204"/>
    </location>
</feature>
<evidence type="ECO:0000256" key="4">
    <source>
        <dbReference type="ARBA" id="ARBA00022723"/>
    </source>
</evidence>
<feature type="transmembrane region" description="Helical" evidence="12">
    <location>
        <begin position="96"/>
        <end position="117"/>
    </location>
</feature>
<feature type="region of interest" description="Disordered" evidence="13">
    <location>
        <begin position="24"/>
        <end position="71"/>
    </location>
</feature>
<evidence type="ECO:0000256" key="8">
    <source>
        <dbReference type="ARBA" id="ARBA00022967"/>
    </source>
</evidence>
<dbReference type="GO" id="GO:0019829">
    <property type="term" value="F:ATPase-coupled monoatomic cation transmembrane transporter activity"/>
    <property type="evidence" value="ECO:0007669"/>
    <property type="project" value="UniProtKB-UniRule"/>
</dbReference>
<keyword evidence="2" id="KW-0597">Phosphoprotein</keyword>
<dbReference type="InterPro" id="IPR008250">
    <property type="entry name" value="ATPase_P-typ_transduc_dom_A_sf"/>
</dbReference>
<keyword evidence="7 12" id="KW-0460">Magnesium</keyword>
<comment type="similarity">
    <text evidence="12">Belongs to the cation transport ATPase (P-type) (TC 3.A.3) family. Type V subfamily.</text>
</comment>
<keyword evidence="6 12" id="KW-0067">ATP-binding</keyword>
<dbReference type="EMBL" id="AP006500">
    <property type="protein sequence ID" value="BAM82610.1"/>
    <property type="molecule type" value="Genomic_DNA"/>
</dbReference>
<feature type="compositionally biased region" description="Polar residues" evidence="13">
    <location>
        <begin position="24"/>
        <end position="65"/>
    </location>
</feature>
<dbReference type="GO" id="GO:0005524">
    <property type="term" value="F:ATP binding"/>
    <property type="evidence" value="ECO:0007669"/>
    <property type="project" value="UniProtKB-UniRule"/>
</dbReference>
<sequence>MGQHYCGAFRPQLWILDDDLSSETRTSENFTPSERTYGTEQSTWSVSTRSGASDGTQASPMDTSQAAADDDEDALEFEQQNIEERLEGFEAFADQYWRIVVYILLNLLTCGLVYAALQSFPSTKVRLLYRRATNLAEATMLLVTFRRKSRQNKGHYFVIPSEPRARVPSSVLSAYLGRLSTRTILGQSARGRETLRLLSEPVETVLVIEARQRRYLLIQLSGWRHAGQRGMHQRFICLRIHSAFIPAFEEYYRLPTDESSLITPSMHPIPEHEVALPVAGFHEEDEAAWDRPSDPRGNQESAVADVEDPAAPEAEVQPASLVLHRPLGIDLLEADVIRAIVGDNSIEVEMAPLLRLFLQSVTHPFFLFQFFSIALWILEAYYYYSATIAFASFMSALLEAMEMRSNAERLARIAASEGDVLVIRRSPTNRSCDCCERISSRELVPGDVIIVESGMVMPCDCTLLQGSAVVTEANLTGEAAPLFKSSWHSAYEEPSSRVPPRIPIESYQHSSGLAAVSEVTTQEASAHQGAESSAHFINMEESEGNEEDEQSSGESEGYFMGAYSASNEAEDLLPTPAFHHMSVGGLSAWLQPASAAEASAVGSALDASVEHSYTTAAATTAAATAPAAAGADADVNVRQVSRDGERYRRERGARSVPRMMTAGRQHQAPAAHHLAWDQVNHVLYAGTRVIEARPERSVPSTQQSTAAATDAGFSSAGTWQGTGITGADNGASATPATDDQMQSLDSAVLALVIRTRLDTAKGTLLHQILLADDQTSSYERGNPGPRDTRDTKLSVWAALWRRLRSRSPPGDAHLGDGELDDPESSDKRLSQMYLDAYKAMVVLLFGGVLATVYSFTLLRPLLSFREALLSALDVLTIVVPPALPAAVTFGIVFALERLLAAQIYCIRPPAVLIASGIEALCFDKTGTLTDLGLDIHEILPVASMPLALETLPGIQVSSDPPGGITTAATEGTIALFDTEHVIRRHDLTEEGAAPEHQPAPSGYAARLPAGLALVMSCCHTLTVVHGQVLGDEVDSRLFELTGCELRPTASPADSRRWQGIHPAQTLFYVAERHAESSFGRVVKIFAFSSEYARMGVIVQRLVTPESEQPPQVEWLFLVKGAPEVVVNFCDRRSVPSDFSHQVQLYTSQGLRVLALAGRRLLTTDARARRVRLDAAAQALTKRNRSLGTREGAPTAPAAEPPGRAQTARNATPLTWSRQRLERSLTLYGLAVLENRLKPDTAAALHELRHRADLHCLMVTGDHIRTAVSVARQSGMMDRDARVIIADELNAQLVQRRRQCTRLSSFASANAQSAVPGNAGGGNVVVPVDTTTSQVVFSDSMHVQKRFSRMEVFSLLAASPCSARLNRLLNRSSALGVRIMERAPLVAWEAEQPAGFPGAVPEDAPMTSFQGTTHSTEATTEAGVFRSRTRSLRSEAMLRDTRSAQPGYGRRTAGSTAAAAEQSDEGLVGATGVSAGTSGAEVTTLARGRLSEAKTHPALLLREAEAAEAAPLEQHAAVADEAAVPPLPNRRHSLWTGERAGTSALSSVATARVALPQDEPVALAMTGAAFRLLLREFHRLSGSLARSRTPGASSGVGVGGVGGSCGGSRTSSRRYHFLRQVFLRCTVYARMSAADKTALVHLLRSRFGLCVGMCGDGANDAGALREADVGVGLVERRVWSTSESQASGEAPLERIRIEKPDALAREYGDSRAPKATGTKRDLLLLQRLRPKSSSSAVAGDDEDAVASLAAHFTSQVTSIRAVVKVLTEGRGAAAASLACFKYMGIYSLTQSISTLFLYRIGTVYSDGQFLFQDLVLIMPLALTMGRTASQTRLSRHRPPVRLASAPVCWSMVLQSLVQASFQAAAVYALTQADTVPGSVFGMTCRWNAPCPAATVLFHVVNAQYIWSAIAFNMKSPFRQSWEQNPWFRTTLALLSLLCLSVIEPVVPLLQRMLALAPLSTSMRRWLWVLIALNGLATLLVEAVLNWYEHGRVRVSVEEY</sequence>
<dbReference type="InterPro" id="IPR018303">
    <property type="entry name" value="ATPase_P-typ_P_site"/>
</dbReference>
<protein>
    <recommendedName>
        <fullName evidence="12">Cation-transporting ATPase</fullName>
        <ecNumber evidence="12">7.2.2.-</ecNumber>
    </recommendedName>
</protein>
<evidence type="ECO:0000256" key="13">
    <source>
        <dbReference type="SAM" id="MobiDB-lite"/>
    </source>
</evidence>
<keyword evidence="5 12" id="KW-0547">Nucleotide-binding</keyword>
<accession>M1V6X8</accession>
<feature type="region of interest" description="Disordered" evidence="13">
    <location>
        <begin position="1437"/>
        <end position="1463"/>
    </location>
</feature>
<gene>
    <name evidence="16" type="ORF">CYME_CMR432C</name>
</gene>
<dbReference type="PANTHER" id="PTHR45630:SF8">
    <property type="entry name" value="CATION-TRANSPORTING ATPASE"/>
    <property type="match status" value="1"/>
</dbReference>
<dbReference type="SUPFAM" id="SSF81660">
    <property type="entry name" value="Metal cation-transporting ATPase, ATP-binding domain N"/>
    <property type="match status" value="1"/>
</dbReference>
<dbReference type="InterPro" id="IPR059000">
    <property type="entry name" value="ATPase_P-type_domA"/>
</dbReference>
<feature type="compositionally biased region" description="Low complexity" evidence="13">
    <location>
        <begin position="700"/>
        <end position="709"/>
    </location>
</feature>
<dbReference type="Gene3D" id="2.70.150.10">
    <property type="entry name" value="Calcium-transporting ATPase, cytoplasmic transduction domain A"/>
    <property type="match status" value="1"/>
</dbReference>
<reference evidence="16 17" key="2">
    <citation type="journal article" date="2007" name="BMC Biol.">
        <title>A 100%-complete sequence reveals unusually simple genomic features in the hot-spring red alga Cyanidioschyzon merolae.</title>
        <authorList>
            <person name="Nozaki H."/>
            <person name="Takano H."/>
            <person name="Misumi O."/>
            <person name="Terasawa K."/>
            <person name="Matsuzaki M."/>
            <person name="Maruyama S."/>
            <person name="Nishida K."/>
            <person name="Yagisawa F."/>
            <person name="Yoshida Y."/>
            <person name="Fujiwara T."/>
            <person name="Takio S."/>
            <person name="Tamura K."/>
            <person name="Chung S.J."/>
            <person name="Nakamura S."/>
            <person name="Kuroiwa H."/>
            <person name="Tanaka K."/>
            <person name="Sato N."/>
            <person name="Kuroiwa T."/>
        </authorList>
    </citation>
    <scope>NUCLEOTIDE SEQUENCE [LARGE SCALE GENOMIC DNA]</scope>
    <source>
        <strain evidence="16 17">10D</strain>
    </source>
</reference>
<dbReference type="PANTHER" id="PTHR45630">
    <property type="entry name" value="CATION-TRANSPORTING ATPASE-RELATED"/>
    <property type="match status" value="1"/>
</dbReference>
<evidence type="ECO:0000256" key="5">
    <source>
        <dbReference type="ARBA" id="ARBA00022741"/>
    </source>
</evidence>